<dbReference type="EC" id="2.-.-.-" evidence="8"/>
<feature type="domain" description="L,D-TPase catalytic" evidence="7">
    <location>
        <begin position="70"/>
        <end position="177"/>
    </location>
</feature>
<feature type="active site" description="Nucleophile" evidence="6">
    <location>
        <position position="153"/>
    </location>
</feature>
<keyword evidence="5 6" id="KW-0961">Cell wall biogenesis/degradation</keyword>
<evidence type="ECO:0000256" key="1">
    <source>
        <dbReference type="ARBA" id="ARBA00004752"/>
    </source>
</evidence>
<dbReference type="RefSeq" id="WP_346864544.1">
    <property type="nucleotide sequence ID" value="NZ_JBBPIX010000002.1"/>
</dbReference>
<accession>A0ABU9A9C4</accession>
<dbReference type="InterPro" id="IPR050979">
    <property type="entry name" value="LD-transpeptidase"/>
</dbReference>
<evidence type="ECO:0000313" key="8">
    <source>
        <dbReference type="EMBL" id="MEK6462976.1"/>
    </source>
</evidence>
<dbReference type="InterPro" id="IPR005490">
    <property type="entry name" value="LD_TPept_cat_dom"/>
</dbReference>
<name>A0ABU9A9C4_PSEA5</name>
<organism evidence="8 9">
    <name type="scientific">Pseudonocardia alni subsp. carboxydivorans</name>
    <dbReference type="NCBI Taxonomy" id="415010"/>
    <lineage>
        <taxon>Bacteria</taxon>
        <taxon>Bacillati</taxon>
        <taxon>Actinomycetota</taxon>
        <taxon>Actinomycetes</taxon>
        <taxon>Pseudonocardiales</taxon>
        <taxon>Pseudonocardiaceae</taxon>
        <taxon>Pseudonocardia</taxon>
    </lineage>
</organism>
<keyword evidence="3 6" id="KW-0133">Cell shape</keyword>
<protein>
    <submittedName>
        <fullName evidence="8">L,D-transpeptidase</fullName>
        <ecNumber evidence="8">2.-.-.-</ecNumber>
    </submittedName>
</protein>
<keyword evidence="2 8" id="KW-0808">Transferase</keyword>
<dbReference type="GO" id="GO:0016740">
    <property type="term" value="F:transferase activity"/>
    <property type="evidence" value="ECO:0007669"/>
    <property type="project" value="UniProtKB-KW"/>
</dbReference>
<evidence type="ECO:0000256" key="6">
    <source>
        <dbReference type="PROSITE-ProRule" id="PRU01373"/>
    </source>
</evidence>
<dbReference type="Pfam" id="PF03734">
    <property type="entry name" value="YkuD"/>
    <property type="match status" value="1"/>
</dbReference>
<evidence type="ECO:0000256" key="4">
    <source>
        <dbReference type="ARBA" id="ARBA00022984"/>
    </source>
</evidence>
<keyword evidence="9" id="KW-1185">Reference proteome</keyword>
<evidence type="ECO:0000256" key="2">
    <source>
        <dbReference type="ARBA" id="ARBA00022679"/>
    </source>
</evidence>
<dbReference type="SUPFAM" id="SSF141523">
    <property type="entry name" value="L,D-transpeptidase catalytic domain-like"/>
    <property type="match status" value="1"/>
</dbReference>
<dbReference type="Proteomes" id="UP001367513">
    <property type="component" value="Unassembled WGS sequence"/>
</dbReference>
<reference evidence="8 9" key="1">
    <citation type="submission" date="2024-03" db="EMBL/GenBank/DDBJ databases">
        <title>Draft genome sequence of Pseudonocardia carboxydivorans JCM 14827.</title>
        <authorList>
            <person name="Duangmal K."/>
        </authorList>
    </citation>
    <scope>NUCLEOTIDE SEQUENCE [LARGE SCALE GENOMIC DNA]</scope>
    <source>
        <strain evidence="8 9">JCM 14827</strain>
    </source>
</reference>
<proteinExistence type="predicted"/>
<dbReference type="EMBL" id="JBBPIX010000002">
    <property type="protein sequence ID" value="MEK6462976.1"/>
    <property type="molecule type" value="Genomic_DNA"/>
</dbReference>
<dbReference type="InterPro" id="IPR038063">
    <property type="entry name" value="Transpep_catalytic_dom"/>
</dbReference>
<dbReference type="CDD" id="cd16913">
    <property type="entry name" value="YkuD_like"/>
    <property type="match status" value="1"/>
</dbReference>
<comment type="pathway">
    <text evidence="1 6">Cell wall biogenesis; peptidoglycan biosynthesis.</text>
</comment>
<feature type="active site" description="Proton donor/acceptor" evidence="6">
    <location>
        <position position="142"/>
    </location>
</feature>
<evidence type="ECO:0000259" key="7">
    <source>
        <dbReference type="PROSITE" id="PS52029"/>
    </source>
</evidence>
<keyword evidence="4 6" id="KW-0573">Peptidoglycan synthesis</keyword>
<gene>
    <name evidence="8" type="ORF">WG925_04405</name>
</gene>
<evidence type="ECO:0000313" key="9">
    <source>
        <dbReference type="Proteomes" id="UP001367513"/>
    </source>
</evidence>
<dbReference type="Gene3D" id="2.40.440.10">
    <property type="entry name" value="L,D-transpeptidase catalytic domain-like"/>
    <property type="match status" value="1"/>
</dbReference>
<dbReference type="PANTHER" id="PTHR30582:SF33">
    <property type="entry name" value="EXPORTED PROTEIN"/>
    <property type="match status" value="1"/>
</dbReference>
<dbReference type="PROSITE" id="PS52029">
    <property type="entry name" value="LD_TPASE"/>
    <property type="match status" value="1"/>
</dbReference>
<evidence type="ECO:0000256" key="3">
    <source>
        <dbReference type="ARBA" id="ARBA00022960"/>
    </source>
</evidence>
<comment type="caution">
    <text evidence="8">The sequence shown here is derived from an EMBL/GenBank/DDBJ whole genome shotgun (WGS) entry which is preliminary data.</text>
</comment>
<evidence type="ECO:0000256" key="5">
    <source>
        <dbReference type="ARBA" id="ARBA00023316"/>
    </source>
</evidence>
<sequence length="177" mass="18704">MRPTEGGRMRARGRSRTAGLLAVGVALTGALTAGLLAGPALAEPSEQPDPTDRQVATGALVPGTPCTSSARACVDLVSRSTWLFDAGQVVAGPVAMRPGDPEAPTPTGTFAVQWKAEQWTSRERLTQMPWSVFFAQGGIAFHQGDLSTPSAGCVKLAETDARQWFDYLQVGDQVQIH</sequence>
<dbReference type="PANTHER" id="PTHR30582">
    <property type="entry name" value="L,D-TRANSPEPTIDASE"/>
    <property type="match status" value="1"/>
</dbReference>